<dbReference type="EMBL" id="JARKIE010000017">
    <property type="protein sequence ID" value="KAJ7701399.1"/>
    <property type="molecule type" value="Genomic_DNA"/>
</dbReference>
<name>A0AAD7DZ89_MYCRO</name>
<gene>
    <name evidence="2" type="ORF">B0H17DRAFT_1195200</name>
</gene>
<comment type="caution">
    <text evidence="2">The sequence shown here is derived from an EMBL/GenBank/DDBJ whole genome shotgun (WGS) entry which is preliminary data.</text>
</comment>
<proteinExistence type="predicted"/>
<accession>A0AAD7DZ89</accession>
<feature type="domain" description="DUF6924" evidence="1">
    <location>
        <begin position="50"/>
        <end position="171"/>
    </location>
</feature>
<reference evidence="2" key="1">
    <citation type="submission" date="2023-03" db="EMBL/GenBank/DDBJ databases">
        <title>Massive genome expansion in bonnet fungi (Mycena s.s.) driven by repeated elements and novel gene families across ecological guilds.</title>
        <authorList>
            <consortium name="Lawrence Berkeley National Laboratory"/>
            <person name="Harder C.B."/>
            <person name="Miyauchi S."/>
            <person name="Viragh M."/>
            <person name="Kuo A."/>
            <person name="Thoen E."/>
            <person name="Andreopoulos B."/>
            <person name="Lu D."/>
            <person name="Skrede I."/>
            <person name="Drula E."/>
            <person name="Henrissat B."/>
            <person name="Morin E."/>
            <person name="Kohler A."/>
            <person name="Barry K."/>
            <person name="LaButti K."/>
            <person name="Morin E."/>
            <person name="Salamov A."/>
            <person name="Lipzen A."/>
            <person name="Mereny Z."/>
            <person name="Hegedus B."/>
            <person name="Baldrian P."/>
            <person name="Stursova M."/>
            <person name="Weitz H."/>
            <person name="Taylor A."/>
            <person name="Grigoriev I.V."/>
            <person name="Nagy L.G."/>
            <person name="Martin F."/>
            <person name="Kauserud H."/>
        </authorList>
    </citation>
    <scope>NUCLEOTIDE SEQUENCE</scope>
    <source>
        <strain evidence="2">CBHHK067</strain>
    </source>
</reference>
<organism evidence="2 3">
    <name type="scientific">Mycena rosella</name>
    <name type="common">Pink bonnet</name>
    <name type="synonym">Agaricus rosellus</name>
    <dbReference type="NCBI Taxonomy" id="1033263"/>
    <lineage>
        <taxon>Eukaryota</taxon>
        <taxon>Fungi</taxon>
        <taxon>Dikarya</taxon>
        <taxon>Basidiomycota</taxon>
        <taxon>Agaricomycotina</taxon>
        <taxon>Agaricomycetes</taxon>
        <taxon>Agaricomycetidae</taxon>
        <taxon>Agaricales</taxon>
        <taxon>Marasmiineae</taxon>
        <taxon>Mycenaceae</taxon>
        <taxon>Mycena</taxon>
    </lineage>
</organism>
<protein>
    <recommendedName>
        <fullName evidence="1">DUF6924 domain-containing protein</fullName>
    </recommendedName>
</protein>
<evidence type="ECO:0000313" key="2">
    <source>
        <dbReference type="EMBL" id="KAJ7701399.1"/>
    </source>
</evidence>
<dbReference type="Proteomes" id="UP001221757">
    <property type="component" value="Unassembled WGS sequence"/>
</dbReference>
<dbReference type="InterPro" id="IPR053832">
    <property type="entry name" value="DUF6924"/>
</dbReference>
<sequence>MSNWAVFLTSERPSSKALNRAFVLIQDFEYSEYPADSRWILLTSKELPADEFEATALPLSEILSSDFAGMSLAEINTFVRAHSNALSEGPDLSASNWLVIDQKGLETSTCLVCEQYYNSGEEEDGDEEEEEGMTDKFRACRIPYEEAHAMIANLEIANMGFEDFVDEEAGEQEDGSWKWVSFNPETEETEKGPTEAEVKREKPLVAHLRSLLAAYMASDSDLLLLLI</sequence>
<dbReference type="Pfam" id="PF21962">
    <property type="entry name" value="DUF6924"/>
    <property type="match status" value="1"/>
</dbReference>
<evidence type="ECO:0000259" key="1">
    <source>
        <dbReference type="Pfam" id="PF21962"/>
    </source>
</evidence>
<evidence type="ECO:0000313" key="3">
    <source>
        <dbReference type="Proteomes" id="UP001221757"/>
    </source>
</evidence>
<keyword evidence="3" id="KW-1185">Reference proteome</keyword>
<dbReference type="AlphaFoldDB" id="A0AAD7DZ89"/>